<keyword evidence="5" id="KW-1185">Reference proteome</keyword>
<accession>A0A4Q2T561</accession>
<feature type="DNA-binding region" description="H-T-H motif" evidence="2">
    <location>
        <begin position="24"/>
        <end position="43"/>
    </location>
</feature>
<proteinExistence type="predicted"/>
<dbReference type="InterPro" id="IPR001647">
    <property type="entry name" value="HTH_TetR"/>
</dbReference>
<feature type="domain" description="HTH tetR-type" evidence="3">
    <location>
        <begin position="1"/>
        <end position="61"/>
    </location>
</feature>
<organism evidence="4 5">
    <name type="scientific">Ciceribacter ferrooxidans</name>
    <dbReference type="NCBI Taxonomy" id="2509717"/>
    <lineage>
        <taxon>Bacteria</taxon>
        <taxon>Pseudomonadati</taxon>
        <taxon>Pseudomonadota</taxon>
        <taxon>Alphaproteobacteria</taxon>
        <taxon>Hyphomicrobiales</taxon>
        <taxon>Rhizobiaceae</taxon>
        <taxon>Ciceribacter</taxon>
    </lineage>
</organism>
<evidence type="ECO:0000259" key="3">
    <source>
        <dbReference type="PROSITE" id="PS50977"/>
    </source>
</evidence>
<dbReference type="Proteomes" id="UP000291088">
    <property type="component" value="Unassembled WGS sequence"/>
</dbReference>
<evidence type="ECO:0000313" key="5">
    <source>
        <dbReference type="Proteomes" id="UP000291088"/>
    </source>
</evidence>
<dbReference type="PROSITE" id="PS50977">
    <property type="entry name" value="HTH_TETR_2"/>
    <property type="match status" value="1"/>
</dbReference>
<evidence type="ECO:0000256" key="2">
    <source>
        <dbReference type="PROSITE-ProRule" id="PRU00335"/>
    </source>
</evidence>
<protein>
    <submittedName>
        <fullName evidence="4">TetR/AcrR family transcriptional regulator</fullName>
    </submittedName>
</protein>
<dbReference type="AlphaFoldDB" id="A0A4Q2T561"/>
<dbReference type="RefSeq" id="WP_129332657.1">
    <property type="nucleotide sequence ID" value="NZ_SDVB01000238.1"/>
</dbReference>
<dbReference type="SUPFAM" id="SSF46689">
    <property type="entry name" value="Homeodomain-like"/>
    <property type="match status" value="1"/>
</dbReference>
<dbReference type="Gene3D" id="1.10.357.10">
    <property type="entry name" value="Tetracycline Repressor, domain 2"/>
    <property type="match status" value="1"/>
</dbReference>
<comment type="caution">
    <text evidence="4">The sequence shown here is derived from an EMBL/GenBank/DDBJ whole genome shotgun (WGS) entry which is preliminary data.</text>
</comment>
<evidence type="ECO:0000313" key="4">
    <source>
        <dbReference type="EMBL" id="RYC12230.1"/>
    </source>
</evidence>
<dbReference type="Pfam" id="PF21306">
    <property type="entry name" value="TetR_C_40"/>
    <property type="match status" value="1"/>
</dbReference>
<evidence type="ECO:0000256" key="1">
    <source>
        <dbReference type="ARBA" id="ARBA00023125"/>
    </source>
</evidence>
<reference evidence="4 5" key="1">
    <citation type="submission" date="2019-01" db="EMBL/GenBank/DDBJ databases">
        <authorList>
            <person name="Deng T."/>
        </authorList>
    </citation>
    <scope>NUCLEOTIDE SEQUENCE [LARGE SCALE GENOMIC DNA]</scope>
    <source>
        <strain evidence="4 5">F8825</strain>
    </source>
</reference>
<dbReference type="InterPro" id="IPR049513">
    <property type="entry name" value="TetR_C_40"/>
</dbReference>
<dbReference type="Pfam" id="PF00440">
    <property type="entry name" value="TetR_N"/>
    <property type="match status" value="1"/>
</dbReference>
<name>A0A4Q2T561_9HYPH</name>
<dbReference type="InterPro" id="IPR009057">
    <property type="entry name" value="Homeodomain-like_sf"/>
</dbReference>
<dbReference type="OrthoDB" id="7223515at2"/>
<dbReference type="EMBL" id="SDVB01000238">
    <property type="protein sequence ID" value="RYC12230.1"/>
    <property type="molecule type" value="Genomic_DNA"/>
</dbReference>
<gene>
    <name evidence="4" type="ORF">EUU22_14365</name>
</gene>
<sequence>MSIRTRIRDAAICLFARKGGDRVTISELADEAGVARGTVYNTIPDPGALFEDIAGDLAREMQERVVASMADLTDPALRMACGVRLFIRRAHEEPHWGRFLVRFSLTNRALQGLLTSSSTEDILKGVEQGRYVVPREQVTSVVAMIGGTTLAAMLLVQEGHRAWREAGSEAAELLLVALGVDREEARAIATQRLPPLAD</sequence>
<dbReference type="GO" id="GO:0003677">
    <property type="term" value="F:DNA binding"/>
    <property type="evidence" value="ECO:0007669"/>
    <property type="project" value="UniProtKB-UniRule"/>
</dbReference>
<keyword evidence="1 2" id="KW-0238">DNA-binding</keyword>